<keyword evidence="2" id="KW-0472">Membrane</keyword>
<feature type="transmembrane region" description="Helical" evidence="2">
    <location>
        <begin position="107"/>
        <end position="127"/>
    </location>
</feature>
<dbReference type="AlphaFoldDB" id="A0A1T1HBR4"/>
<feature type="transmembrane region" description="Helical" evidence="2">
    <location>
        <begin position="83"/>
        <end position="101"/>
    </location>
</feature>
<keyword evidence="2" id="KW-0812">Transmembrane</keyword>
<keyword evidence="4" id="KW-1185">Reference proteome</keyword>
<protein>
    <submittedName>
        <fullName evidence="3">Uncharacterized protein</fullName>
    </submittedName>
</protein>
<accession>A0A1T1HBR4</accession>
<evidence type="ECO:0000313" key="3">
    <source>
        <dbReference type="EMBL" id="OOV87236.1"/>
    </source>
</evidence>
<keyword evidence="2" id="KW-1133">Transmembrane helix</keyword>
<comment type="caution">
    <text evidence="3">The sequence shown here is derived from an EMBL/GenBank/DDBJ whole genome shotgun (WGS) entry which is preliminary data.</text>
</comment>
<proteinExistence type="predicted"/>
<feature type="compositionally biased region" description="Basic and acidic residues" evidence="1">
    <location>
        <begin position="158"/>
        <end position="170"/>
    </location>
</feature>
<feature type="transmembrane region" description="Helical" evidence="2">
    <location>
        <begin position="39"/>
        <end position="63"/>
    </location>
</feature>
<feature type="region of interest" description="Disordered" evidence="1">
    <location>
        <begin position="147"/>
        <end position="178"/>
    </location>
</feature>
<dbReference type="RefSeq" id="WP_078319594.1">
    <property type="nucleotide sequence ID" value="NZ_FXTS01000003.1"/>
</dbReference>
<feature type="transmembrane region" description="Helical" evidence="2">
    <location>
        <begin position="12"/>
        <end position="33"/>
    </location>
</feature>
<dbReference type="EMBL" id="MTSD02000003">
    <property type="protein sequence ID" value="OOV87236.1"/>
    <property type="molecule type" value="Genomic_DNA"/>
</dbReference>
<gene>
    <name evidence="3" type="ORF">BTA35_0209620</name>
</gene>
<evidence type="ECO:0000256" key="1">
    <source>
        <dbReference type="SAM" id="MobiDB-lite"/>
    </source>
</evidence>
<name>A0A1T1HBR4_OCELI</name>
<organism evidence="3 4">
    <name type="scientific">Oceanospirillum linum</name>
    <dbReference type="NCBI Taxonomy" id="966"/>
    <lineage>
        <taxon>Bacteria</taxon>
        <taxon>Pseudomonadati</taxon>
        <taxon>Pseudomonadota</taxon>
        <taxon>Gammaproteobacteria</taxon>
        <taxon>Oceanospirillales</taxon>
        <taxon>Oceanospirillaceae</taxon>
        <taxon>Oceanospirillum</taxon>
    </lineage>
</organism>
<reference evidence="3" key="1">
    <citation type="submission" date="2017-02" db="EMBL/GenBank/DDBJ databases">
        <title>Draft Genome Sequence of the Salt Water Bacterium Oceanospirillum linum ATCC 11336.</title>
        <authorList>
            <person name="Trachtenberg A.M."/>
            <person name="Carney J.G."/>
            <person name="Linnane J.D."/>
            <person name="Rheaume B.A."/>
            <person name="Pitts N.L."/>
            <person name="Mykles D.L."/>
            <person name="Maclea K.S."/>
        </authorList>
    </citation>
    <scope>NUCLEOTIDE SEQUENCE [LARGE SCALE GENOMIC DNA]</scope>
    <source>
        <strain evidence="3">ATCC 11336</strain>
    </source>
</reference>
<sequence>MSTEQFIAYQWYLAGAFFAFILALTTLFFQALFHEKRIALAWLLVIFVISLLNGSGVVSMELIGTHTPEENPIIRGISGIGDYLVLALGVIELMLFVYFVARHFRKIYVSVPAVVLVICTGFGYYAYQDLMSSGNLMFESDIEQQVEQGSVSVESEDEKSFHSSVRDRGLNESAVESQ</sequence>
<evidence type="ECO:0000313" key="4">
    <source>
        <dbReference type="Proteomes" id="UP000190064"/>
    </source>
</evidence>
<dbReference type="Proteomes" id="UP000190064">
    <property type="component" value="Unassembled WGS sequence"/>
</dbReference>
<evidence type="ECO:0000256" key="2">
    <source>
        <dbReference type="SAM" id="Phobius"/>
    </source>
</evidence>